<reference evidence="2" key="1">
    <citation type="submission" date="2022-12" db="EMBL/GenBank/DDBJ databases">
        <title>Gycomyces niveus sp.nov., a novel actinomycete isolated from soil in Shouguang.</title>
        <authorList>
            <person name="Yang X."/>
        </authorList>
    </citation>
    <scope>NUCLEOTIDE SEQUENCE</scope>
    <source>
        <strain evidence="2">DSM 44724</strain>
    </source>
</reference>
<evidence type="ECO:0000313" key="4">
    <source>
        <dbReference type="Proteomes" id="UP001145799"/>
    </source>
</evidence>
<dbReference type="InterPro" id="IPR052509">
    <property type="entry name" value="Metal_resp_DNA-bind_regulator"/>
</dbReference>
<evidence type="ECO:0000259" key="1">
    <source>
        <dbReference type="Pfam" id="PF03551"/>
    </source>
</evidence>
<dbReference type="Proteomes" id="UP001183604">
    <property type="component" value="Unassembled WGS sequence"/>
</dbReference>
<dbReference type="PANTHER" id="PTHR33169:SF14">
    <property type="entry name" value="TRANSCRIPTIONAL REGULATOR RV3488"/>
    <property type="match status" value="1"/>
</dbReference>
<comment type="caution">
    <text evidence="2">The sequence shown here is derived from an EMBL/GenBank/DDBJ whole genome shotgun (WGS) entry which is preliminary data.</text>
</comment>
<dbReference type="EMBL" id="JAVDYD010000001">
    <property type="protein sequence ID" value="MDR7337519.1"/>
    <property type="molecule type" value="Genomic_DNA"/>
</dbReference>
<dbReference type="Gene3D" id="1.10.10.10">
    <property type="entry name" value="Winged helix-like DNA-binding domain superfamily/Winged helix DNA-binding domain"/>
    <property type="match status" value="1"/>
</dbReference>
<dbReference type="GO" id="GO:0003677">
    <property type="term" value="F:DNA binding"/>
    <property type="evidence" value="ECO:0007669"/>
    <property type="project" value="UniProtKB-KW"/>
</dbReference>
<keyword evidence="5" id="KW-1185">Reference proteome</keyword>
<evidence type="ECO:0000313" key="5">
    <source>
        <dbReference type="Proteomes" id="UP001183604"/>
    </source>
</evidence>
<organism evidence="2 4">
    <name type="scientific">Glycomyces lechevalierae</name>
    <dbReference type="NCBI Taxonomy" id="256034"/>
    <lineage>
        <taxon>Bacteria</taxon>
        <taxon>Bacillati</taxon>
        <taxon>Actinomycetota</taxon>
        <taxon>Actinomycetes</taxon>
        <taxon>Glycomycetales</taxon>
        <taxon>Glycomycetaceae</taxon>
        <taxon>Glycomyces</taxon>
    </lineage>
</organism>
<dbReference type="Pfam" id="PF03551">
    <property type="entry name" value="PadR"/>
    <property type="match status" value="1"/>
</dbReference>
<dbReference type="InterPro" id="IPR036388">
    <property type="entry name" value="WH-like_DNA-bd_sf"/>
</dbReference>
<dbReference type="InterPro" id="IPR036390">
    <property type="entry name" value="WH_DNA-bd_sf"/>
</dbReference>
<evidence type="ECO:0000313" key="2">
    <source>
        <dbReference type="EMBL" id="MDA1385030.1"/>
    </source>
</evidence>
<gene>
    <name evidence="3" type="ORF">J2S69_001238</name>
    <name evidence="2" type="ORF">O2L01_08540</name>
</gene>
<dbReference type="RefSeq" id="WP_270121485.1">
    <property type="nucleotide sequence ID" value="NZ_BAAAOM010000002.1"/>
</dbReference>
<dbReference type="InterPro" id="IPR005149">
    <property type="entry name" value="Tscrpt_reg_PadR_N"/>
</dbReference>
<dbReference type="SUPFAM" id="SSF46785">
    <property type="entry name" value="Winged helix' DNA-binding domain"/>
    <property type="match status" value="1"/>
</dbReference>
<keyword evidence="3" id="KW-0238">DNA-binding</keyword>
<evidence type="ECO:0000313" key="3">
    <source>
        <dbReference type="EMBL" id="MDR7337519.1"/>
    </source>
</evidence>
<dbReference type="Proteomes" id="UP001145799">
    <property type="component" value="Unassembled WGS sequence"/>
</dbReference>
<name>A0A9X3PGS1_9ACTN</name>
<dbReference type="PANTHER" id="PTHR33169">
    <property type="entry name" value="PADR-FAMILY TRANSCRIPTIONAL REGULATOR"/>
    <property type="match status" value="1"/>
</dbReference>
<feature type="domain" description="Transcription regulator PadR N-terminal" evidence="1">
    <location>
        <begin position="15"/>
        <end position="90"/>
    </location>
</feature>
<reference evidence="3 5" key="2">
    <citation type="submission" date="2023-07" db="EMBL/GenBank/DDBJ databases">
        <title>Sequencing the genomes of 1000 actinobacteria strains.</title>
        <authorList>
            <person name="Klenk H.-P."/>
        </authorList>
    </citation>
    <scope>NUCLEOTIDE SEQUENCE [LARGE SCALE GENOMIC DNA]</scope>
    <source>
        <strain evidence="3 5">DSM 44724</strain>
    </source>
</reference>
<proteinExistence type="predicted"/>
<dbReference type="AlphaFoldDB" id="A0A9X3PGS1"/>
<accession>A0A9X3PGS1</accession>
<dbReference type="EMBL" id="JAPZVQ010000003">
    <property type="protein sequence ID" value="MDA1385030.1"/>
    <property type="molecule type" value="Genomic_DNA"/>
</dbReference>
<sequence>MAGKRKVANLTALAVLSVLGQRPMHPYEMANAMRGWGKDRDMRVKWGSLYSVVASMEKHGLIEAAGTSREGNRPERTVYRITDDGWAEMTDWARELLAAPDGDQARFRAGLSVMSVLPPDEVAGLLRTRVAALEERREALNEALTEHGRGVPRLFLAEGEHELATLDADLAWTRALLAELDSGVHPSLEAWREFHATGAMSKDLAERRLDGPEP</sequence>
<protein>
    <submittedName>
        <fullName evidence="2 3">PadR family transcriptional regulator</fullName>
    </submittedName>
</protein>